<feature type="compositionally biased region" description="Low complexity" evidence="1">
    <location>
        <begin position="515"/>
        <end position="535"/>
    </location>
</feature>
<evidence type="ECO:0000313" key="2">
    <source>
        <dbReference type="EMBL" id="RON87053.1"/>
    </source>
</evidence>
<feature type="region of interest" description="Disordered" evidence="1">
    <location>
        <begin position="1"/>
        <end position="62"/>
    </location>
</feature>
<organism evidence="2 3">
    <name type="scientific">Pseudomonas fluorescens</name>
    <dbReference type="NCBI Taxonomy" id="294"/>
    <lineage>
        <taxon>Bacteria</taxon>
        <taxon>Pseudomonadati</taxon>
        <taxon>Pseudomonadota</taxon>
        <taxon>Gammaproteobacteria</taxon>
        <taxon>Pseudomonadales</taxon>
        <taxon>Pseudomonadaceae</taxon>
        <taxon>Pseudomonas</taxon>
    </lineage>
</organism>
<accession>A0A423MQE3</accession>
<feature type="region of interest" description="Disordered" evidence="1">
    <location>
        <begin position="496"/>
        <end position="535"/>
    </location>
</feature>
<dbReference type="Proteomes" id="UP000285378">
    <property type="component" value="Unassembled WGS sequence"/>
</dbReference>
<feature type="region of interest" description="Disordered" evidence="1">
    <location>
        <begin position="175"/>
        <end position="237"/>
    </location>
</feature>
<feature type="compositionally biased region" description="Polar residues" evidence="1">
    <location>
        <begin position="12"/>
        <end position="33"/>
    </location>
</feature>
<dbReference type="AlphaFoldDB" id="A0A423MQE3"/>
<gene>
    <name evidence="2" type="ORF">BK670_00865</name>
</gene>
<comment type="caution">
    <text evidence="2">The sequence shown here is derived from an EMBL/GenBank/DDBJ whole genome shotgun (WGS) entry which is preliminary data.</text>
</comment>
<evidence type="ECO:0000256" key="1">
    <source>
        <dbReference type="SAM" id="MobiDB-lite"/>
    </source>
</evidence>
<reference evidence="2 3" key="1">
    <citation type="submission" date="2016-10" db="EMBL/GenBank/DDBJ databases">
        <title>Comparative genome analysis of multiple Pseudomonas spp. focuses on biocontrol and plant growth promoting traits.</title>
        <authorList>
            <person name="Tao X.-Y."/>
            <person name="Taylor C.G."/>
        </authorList>
    </citation>
    <scope>NUCLEOTIDE SEQUENCE [LARGE SCALE GENOMIC DNA]</scope>
    <source>
        <strain evidence="2 3">28B5</strain>
    </source>
</reference>
<proteinExistence type="predicted"/>
<sequence>MSPKVPRKPFTVSPQPIDSITPLTRQPDFTSTPAHWPFDLRASTQPSRPQATHPVVDQPVPTPLHISDMPTRSIAGHANEHPVDKYWLHEPFLRGMQSANDEGWRYIVGRRFVDVEYEGGLRTAHVDLDDTLNVYRLKLLKDRHARGPVIYKNEGRPTWRMTPDDLAITRVHQHAQTAGEPATRRRPAFTDETTDHSPTAKQPRVIETPTFIDPNRYSPSVRSPDAQGYYELEPRPGSSRTDTLFAFRDQHARWIQVTPPAAGFGAPATHLQQWTDHQIWQAYGLEGQDIARFRMEAQVAGKPPGWVEPREMANAVEALLGSSLRWLHPSMTATERETFLQAYNLLPSQLTRLQQHLKTELTMPEWATVHKRLTQDIGNPYRLDQLSRDAISELHLKRHPRHDWYDPERLLTAELREALLAKLGYLRNRHNCLYRTDVPALFRGDERTPFELANDDTMLPRYAHSPGASTHKPMSATFSLKEGQMYASAPDPEYLRFNSQTNKYPGRPADDASPDSDAGNSSDSSTSSDWSDIASPVAMDRERNYERIRERQTQMFIYVLDTRGLEVVPHEVNYLFNSSALAAPTTRFPSDDHEGLISVTRKGLDAKRVWLLDSTLSKAANVYDLQQQAGSNAERIEAATHAGRANHHEYDRLIDAVHAAGKPILKLSGNKDEFGDDITWPE</sequence>
<protein>
    <submittedName>
        <fullName evidence="2">Uncharacterized protein</fullName>
    </submittedName>
</protein>
<dbReference type="EMBL" id="MOBX01000001">
    <property type="protein sequence ID" value="RON87053.1"/>
    <property type="molecule type" value="Genomic_DNA"/>
</dbReference>
<evidence type="ECO:0000313" key="3">
    <source>
        <dbReference type="Proteomes" id="UP000285378"/>
    </source>
</evidence>
<name>A0A423MQE3_PSEFL</name>